<keyword evidence="2" id="KW-1185">Reference proteome</keyword>
<sequence>MGMLRDGVTVKPAVHAGWKAVELASRTIRAVVVPELGAKIVSLRYLPTGKEWLIDPGARALRKPDYGSAFAEADMSGWDECFPTIDACAYPADGAYAGRPLPDHGELWSLPWSADLQEGSLVCTVAGRALPYAFKRRMFFAADGTLRLEYTVENRGAEPLAALWTAHPQFRVTEHTRIRLPRSVDRLLCVYGGRTMKAGKRHAWPEGLDRIGPAERRDSRKLYVDGPVDRGFAGLYEGDDGEYLSMEWAPEELPYLGVWIDEGGFNDRAVCALEPSNGFYDKLSDAAARGMTLRIPPDGAAAWRLDVRLGRGSPGELGDG</sequence>
<gene>
    <name evidence="1" type="ORF">FE782_01490</name>
</gene>
<dbReference type="InterPro" id="IPR014718">
    <property type="entry name" value="GH-type_carb-bd"/>
</dbReference>
<organism evidence="1 2">
    <name type="scientific">Paenibacillus antri</name>
    <dbReference type="NCBI Taxonomy" id="2582848"/>
    <lineage>
        <taxon>Bacteria</taxon>
        <taxon>Bacillati</taxon>
        <taxon>Bacillota</taxon>
        <taxon>Bacilli</taxon>
        <taxon>Bacillales</taxon>
        <taxon>Paenibacillaceae</taxon>
        <taxon>Paenibacillus</taxon>
    </lineage>
</organism>
<dbReference type="Proteomes" id="UP000309676">
    <property type="component" value="Unassembled WGS sequence"/>
</dbReference>
<dbReference type="InterPro" id="IPR011013">
    <property type="entry name" value="Gal_mutarotase_sf_dom"/>
</dbReference>
<evidence type="ECO:0000313" key="1">
    <source>
        <dbReference type="EMBL" id="TLS54050.1"/>
    </source>
</evidence>
<accession>A0A5R9GID5</accession>
<dbReference type="SUPFAM" id="SSF74650">
    <property type="entry name" value="Galactose mutarotase-like"/>
    <property type="match status" value="1"/>
</dbReference>
<dbReference type="EMBL" id="VCIW01000001">
    <property type="protein sequence ID" value="TLS54050.1"/>
    <property type="molecule type" value="Genomic_DNA"/>
</dbReference>
<dbReference type="GO" id="GO:0005975">
    <property type="term" value="P:carbohydrate metabolic process"/>
    <property type="evidence" value="ECO:0007669"/>
    <property type="project" value="InterPro"/>
</dbReference>
<dbReference type="GO" id="GO:0030246">
    <property type="term" value="F:carbohydrate binding"/>
    <property type="evidence" value="ECO:0007669"/>
    <property type="project" value="InterPro"/>
</dbReference>
<dbReference type="AlphaFoldDB" id="A0A5R9GID5"/>
<dbReference type="Gene3D" id="2.70.98.10">
    <property type="match status" value="1"/>
</dbReference>
<comment type="caution">
    <text evidence="1">The sequence shown here is derived from an EMBL/GenBank/DDBJ whole genome shotgun (WGS) entry which is preliminary data.</text>
</comment>
<dbReference type="OrthoDB" id="113447at2"/>
<evidence type="ECO:0000313" key="2">
    <source>
        <dbReference type="Proteomes" id="UP000309676"/>
    </source>
</evidence>
<evidence type="ECO:0008006" key="3">
    <source>
        <dbReference type="Google" id="ProtNLM"/>
    </source>
</evidence>
<name>A0A5R9GID5_9BACL</name>
<dbReference type="GO" id="GO:0003824">
    <property type="term" value="F:catalytic activity"/>
    <property type="evidence" value="ECO:0007669"/>
    <property type="project" value="InterPro"/>
</dbReference>
<dbReference type="RefSeq" id="WP_138191778.1">
    <property type="nucleotide sequence ID" value="NZ_VCIW01000001.1"/>
</dbReference>
<protein>
    <recommendedName>
        <fullName evidence="3">DUF5107 domain-containing protein</fullName>
    </recommendedName>
</protein>
<reference evidence="1 2" key="1">
    <citation type="submission" date="2019-05" db="EMBL/GenBank/DDBJ databases">
        <authorList>
            <person name="Narsing Rao M.P."/>
            <person name="Li W.J."/>
        </authorList>
    </citation>
    <scope>NUCLEOTIDE SEQUENCE [LARGE SCALE GENOMIC DNA]</scope>
    <source>
        <strain evidence="1 2">SYSU_K30003</strain>
    </source>
</reference>
<proteinExistence type="predicted"/>